<evidence type="ECO:0000256" key="2">
    <source>
        <dbReference type="ARBA" id="ARBA00004173"/>
    </source>
</evidence>
<accession>A0ABD0KGW4</accession>
<dbReference type="InterPro" id="IPR012677">
    <property type="entry name" value="Nucleotide-bd_a/b_plait_sf"/>
</dbReference>
<dbReference type="Proteomes" id="UP001519460">
    <property type="component" value="Unassembled WGS sequence"/>
</dbReference>
<dbReference type="AlphaFoldDB" id="A0ABD0KGW4"/>
<evidence type="ECO:0000256" key="1">
    <source>
        <dbReference type="ARBA" id="ARBA00004123"/>
    </source>
</evidence>
<dbReference type="Pfam" id="PF18694">
    <property type="entry name" value="TDP-43_N"/>
    <property type="match status" value="1"/>
</dbReference>
<dbReference type="SMART" id="SM00360">
    <property type="entry name" value="RRM"/>
    <property type="match status" value="2"/>
</dbReference>
<evidence type="ECO:0000313" key="18">
    <source>
        <dbReference type="Proteomes" id="UP001519460"/>
    </source>
</evidence>
<evidence type="ECO:0000256" key="6">
    <source>
        <dbReference type="ARBA" id="ARBA00022737"/>
    </source>
</evidence>
<evidence type="ECO:0000256" key="3">
    <source>
        <dbReference type="ARBA" id="ARBA00018889"/>
    </source>
</evidence>
<evidence type="ECO:0000256" key="7">
    <source>
        <dbReference type="ARBA" id="ARBA00022884"/>
    </source>
</evidence>
<keyword evidence="18" id="KW-1185">Reference proteome</keyword>
<keyword evidence="12" id="KW-0508">mRNA splicing</keyword>
<evidence type="ECO:0000256" key="5">
    <source>
        <dbReference type="ARBA" id="ARBA00022664"/>
    </source>
</evidence>
<evidence type="ECO:0000259" key="16">
    <source>
        <dbReference type="PROSITE" id="PS50102"/>
    </source>
</evidence>
<organism evidence="17 18">
    <name type="scientific">Batillaria attramentaria</name>
    <dbReference type="NCBI Taxonomy" id="370345"/>
    <lineage>
        <taxon>Eukaryota</taxon>
        <taxon>Metazoa</taxon>
        <taxon>Spiralia</taxon>
        <taxon>Lophotrochozoa</taxon>
        <taxon>Mollusca</taxon>
        <taxon>Gastropoda</taxon>
        <taxon>Caenogastropoda</taxon>
        <taxon>Sorbeoconcha</taxon>
        <taxon>Cerithioidea</taxon>
        <taxon>Batillariidae</taxon>
        <taxon>Batillaria</taxon>
    </lineage>
</organism>
<keyword evidence="8" id="KW-0805">Transcription regulation</keyword>
<dbReference type="CDD" id="cd12322">
    <property type="entry name" value="RRM2_TDP43"/>
    <property type="match status" value="1"/>
</dbReference>
<evidence type="ECO:0000256" key="10">
    <source>
        <dbReference type="ARBA" id="ARBA00023128"/>
    </source>
</evidence>
<dbReference type="InterPro" id="IPR035979">
    <property type="entry name" value="RBD_domain_sf"/>
</dbReference>
<evidence type="ECO:0000256" key="14">
    <source>
        <dbReference type="PROSITE-ProRule" id="PRU00176"/>
    </source>
</evidence>
<keyword evidence="13" id="KW-0539">Nucleus</keyword>
<evidence type="ECO:0000256" key="11">
    <source>
        <dbReference type="ARBA" id="ARBA00023163"/>
    </source>
</evidence>
<feature type="compositionally biased region" description="Polar residues" evidence="15">
    <location>
        <begin position="305"/>
        <end position="315"/>
    </location>
</feature>
<feature type="compositionally biased region" description="Low complexity" evidence="15">
    <location>
        <begin position="319"/>
        <end position="329"/>
    </location>
</feature>
<dbReference type="PROSITE" id="PS50102">
    <property type="entry name" value="RRM"/>
    <property type="match status" value="2"/>
</dbReference>
<evidence type="ECO:0000256" key="15">
    <source>
        <dbReference type="SAM" id="MobiDB-lite"/>
    </source>
</evidence>
<feature type="compositionally biased region" description="Gly residues" evidence="15">
    <location>
        <begin position="426"/>
        <end position="441"/>
    </location>
</feature>
<dbReference type="InterPro" id="IPR000504">
    <property type="entry name" value="RRM_dom"/>
</dbReference>
<proteinExistence type="predicted"/>
<evidence type="ECO:0000256" key="12">
    <source>
        <dbReference type="ARBA" id="ARBA00023187"/>
    </source>
</evidence>
<dbReference type="SUPFAM" id="SSF54928">
    <property type="entry name" value="RNA-binding domain, RBD"/>
    <property type="match status" value="1"/>
</dbReference>
<evidence type="ECO:0000256" key="13">
    <source>
        <dbReference type="ARBA" id="ARBA00023242"/>
    </source>
</evidence>
<dbReference type="CDD" id="cd19609">
    <property type="entry name" value="NTD_TDP-43"/>
    <property type="match status" value="1"/>
</dbReference>
<evidence type="ECO:0000256" key="9">
    <source>
        <dbReference type="ARBA" id="ARBA00023125"/>
    </source>
</evidence>
<dbReference type="Pfam" id="PF00076">
    <property type="entry name" value="RRM_1"/>
    <property type="match status" value="2"/>
</dbReference>
<keyword evidence="4" id="KW-0678">Repressor</keyword>
<keyword evidence="6" id="KW-0677">Repeat</keyword>
<sequence length="470" mass="48981">MSQYIKVVAEDGEEPLELPSEEDGTLLLTTLSAQFPGSCGLKYRNPDTGTMRGIRLSDGRLYPPDNDWGKQVFVCVFPKAEGKKENSTSSVEHTVVKPVKSSSRQKCSDLIVLGLPWKSTEDDLRNYFSQFGELLMVQVKKDPKTGQSKGFGFVRFSEYESQLKCMSQRHMIDGRWCDVRIPNSKEGAQQMMNRKVFVGRCTEDMTAEDLRQYFAKFGEVVDVFIPKPFRAFAFVSFADPDIAQSLCGEDHIIKGASVHISGAAPKSSEKQGGYGTGMGGSGGGGMGGDRRLGGSNHSHLGGYTPSYSQGGSWSHAQRPGSSSNPPSSYGNNLGLGNLGLGALQLNHAMLAAAQAVLSGQGGWGPLGLTNQGGAGMQAGGVVQGQAGGGGQGAIQGGGAGPGGSGASNGDNPVTNSAPAPPPFGSVGNGTTGAGGFLGWGGSQATETSTHSPSQMASWGTTHSKAPTGWN</sequence>
<keyword evidence="9" id="KW-0238">DNA-binding</keyword>
<feature type="compositionally biased region" description="Polar residues" evidence="15">
    <location>
        <begin position="442"/>
        <end position="470"/>
    </location>
</feature>
<feature type="compositionally biased region" description="Polar residues" evidence="15">
    <location>
        <begin position="407"/>
        <end position="417"/>
    </location>
</feature>
<reference evidence="17 18" key="1">
    <citation type="journal article" date="2023" name="Sci. Data">
        <title>Genome assembly of the Korean intertidal mud-creeper Batillaria attramentaria.</title>
        <authorList>
            <person name="Patra A.K."/>
            <person name="Ho P.T."/>
            <person name="Jun S."/>
            <person name="Lee S.J."/>
            <person name="Kim Y."/>
            <person name="Won Y.J."/>
        </authorList>
    </citation>
    <scope>NUCLEOTIDE SEQUENCE [LARGE SCALE GENOMIC DNA]</scope>
    <source>
        <strain evidence="17">Wonlab-2016</strain>
    </source>
</reference>
<feature type="region of interest" description="Disordered" evidence="15">
    <location>
        <begin position="263"/>
        <end position="329"/>
    </location>
</feature>
<name>A0ABD0KGW4_9CAEN</name>
<dbReference type="GO" id="GO:0005634">
    <property type="term" value="C:nucleus"/>
    <property type="evidence" value="ECO:0007669"/>
    <property type="project" value="UniProtKB-SubCell"/>
</dbReference>
<protein>
    <recommendedName>
        <fullName evidence="3">TAR DNA-binding protein 43</fullName>
    </recommendedName>
</protein>
<dbReference type="GO" id="GO:0008380">
    <property type="term" value="P:RNA splicing"/>
    <property type="evidence" value="ECO:0007669"/>
    <property type="project" value="UniProtKB-KW"/>
</dbReference>
<keyword evidence="5" id="KW-0507">mRNA processing</keyword>
<keyword evidence="7 14" id="KW-0694">RNA-binding</keyword>
<dbReference type="GO" id="GO:0006397">
    <property type="term" value="P:mRNA processing"/>
    <property type="evidence" value="ECO:0007669"/>
    <property type="project" value="UniProtKB-KW"/>
</dbReference>
<feature type="domain" description="RRM" evidence="16">
    <location>
        <begin position="194"/>
        <end position="265"/>
    </location>
</feature>
<comment type="caution">
    <text evidence="17">The sequence shown here is derived from an EMBL/GenBank/DDBJ whole genome shotgun (WGS) entry which is preliminary data.</text>
</comment>
<dbReference type="PANTHER" id="PTHR48033:SF9">
    <property type="entry name" value="TAR DNA-BINDING PROTEIN 43"/>
    <property type="match status" value="1"/>
</dbReference>
<dbReference type="Gene3D" id="3.30.70.330">
    <property type="match status" value="2"/>
</dbReference>
<feature type="compositionally biased region" description="Gly residues" evidence="15">
    <location>
        <begin position="272"/>
        <end position="287"/>
    </location>
</feature>
<dbReference type="EMBL" id="JACVVK020000183">
    <property type="protein sequence ID" value="KAK7486127.1"/>
    <property type="molecule type" value="Genomic_DNA"/>
</dbReference>
<dbReference type="FunFam" id="3.30.70.330:FF:000107">
    <property type="entry name" value="TAR DNA-binding protein 43"/>
    <property type="match status" value="1"/>
</dbReference>
<dbReference type="GO" id="GO:0003690">
    <property type="term" value="F:double-stranded DNA binding"/>
    <property type="evidence" value="ECO:0007669"/>
    <property type="project" value="UniProtKB-ARBA"/>
</dbReference>
<evidence type="ECO:0000313" key="17">
    <source>
        <dbReference type="EMBL" id="KAK7486127.1"/>
    </source>
</evidence>
<comment type="subcellular location">
    <subcellularLocation>
        <location evidence="2">Mitochondrion</location>
    </subcellularLocation>
    <subcellularLocation>
        <location evidence="1">Nucleus</location>
    </subcellularLocation>
</comment>
<keyword evidence="11" id="KW-0804">Transcription</keyword>
<feature type="domain" description="RRM" evidence="16">
    <location>
        <begin position="108"/>
        <end position="186"/>
    </location>
</feature>
<dbReference type="CDD" id="cd12321">
    <property type="entry name" value="RRM1_TDP43"/>
    <property type="match status" value="1"/>
</dbReference>
<dbReference type="FunFam" id="3.30.70.330:FF:000098">
    <property type="entry name" value="TAR DNA-binding protein 43"/>
    <property type="match status" value="1"/>
</dbReference>
<dbReference type="GO" id="GO:0003723">
    <property type="term" value="F:RNA binding"/>
    <property type="evidence" value="ECO:0007669"/>
    <property type="project" value="UniProtKB-UniRule"/>
</dbReference>
<dbReference type="PANTHER" id="PTHR48033">
    <property type="entry name" value="RNA-BINDING (RRM/RBD/RNP MOTIFS) FAMILY PROTEIN"/>
    <property type="match status" value="1"/>
</dbReference>
<evidence type="ECO:0000256" key="8">
    <source>
        <dbReference type="ARBA" id="ARBA00023015"/>
    </source>
</evidence>
<feature type="compositionally biased region" description="Gly residues" evidence="15">
    <location>
        <begin position="382"/>
        <end position="406"/>
    </location>
</feature>
<evidence type="ECO:0000256" key="4">
    <source>
        <dbReference type="ARBA" id="ARBA00022491"/>
    </source>
</evidence>
<dbReference type="InterPro" id="IPR041105">
    <property type="entry name" value="TDP-43_N"/>
</dbReference>
<keyword evidence="10" id="KW-0496">Mitochondrion</keyword>
<gene>
    <name evidence="17" type="ORF">BaRGS_00022593</name>
</gene>
<feature type="region of interest" description="Disordered" evidence="15">
    <location>
        <begin position="382"/>
        <end position="470"/>
    </location>
</feature>
<dbReference type="GO" id="GO:0005739">
    <property type="term" value="C:mitochondrion"/>
    <property type="evidence" value="ECO:0007669"/>
    <property type="project" value="UniProtKB-SubCell"/>
</dbReference>